<evidence type="ECO:0000313" key="1">
    <source>
        <dbReference type="EMBL" id="CAA9457145.1"/>
    </source>
</evidence>
<proteinExistence type="predicted"/>
<accession>A0A6J4QY93</accession>
<protein>
    <submittedName>
        <fullName evidence="1">Mobile element protein</fullName>
    </submittedName>
</protein>
<organism evidence="1">
    <name type="scientific">uncultured Rubrobacteraceae bacterium</name>
    <dbReference type="NCBI Taxonomy" id="349277"/>
    <lineage>
        <taxon>Bacteria</taxon>
        <taxon>Bacillati</taxon>
        <taxon>Actinomycetota</taxon>
        <taxon>Rubrobacteria</taxon>
        <taxon>Rubrobacterales</taxon>
        <taxon>Rubrobacteraceae</taxon>
        <taxon>environmental samples</taxon>
    </lineage>
</organism>
<sequence length="172" mass="19384">MKPPIFVRTLSMQERQELEGGLRSSDAFVLRRCQILLASARREHPPRIAENRGCGSQTVRNAIHDFNEKGVAALVAGSSRPKEVHAAFDEGRAESLRQMLHQPPSKFGKQSTFWTLAMAAEVSFEEGLTEREVSGETIRATLARLGVRWKRAKRWIESPDPEYTRKKGIEIG</sequence>
<name>A0A6J4QY93_9ACTN</name>
<dbReference type="Pfam" id="PF13551">
    <property type="entry name" value="HTH_29"/>
    <property type="match status" value="1"/>
</dbReference>
<dbReference type="InterPro" id="IPR009057">
    <property type="entry name" value="Homeodomain-like_sf"/>
</dbReference>
<dbReference type="SUPFAM" id="SSF46689">
    <property type="entry name" value="Homeodomain-like"/>
    <property type="match status" value="1"/>
</dbReference>
<dbReference type="AlphaFoldDB" id="A0A6J4QY93"/>
<dbReference type="EMBL" id="CADCVF010000038">
    <property type="protein sequence ID" value="CAA9457145.1"/>
    <property type="molecule type" value="Genomic_DNA"/>
</dbReference>
<reference evidence="1" key="1">
    <citation type="submission" date="2020-02" db="EMBL/GenBank/DDBJ databases">
        <authorList>
            <person name="Meier V. D."/>
        </authorList>
    </citation>
    <scope>NUCLEOTIDE SEQUENCE</scope>
    <source>
        <strain evidence="1">AVDCRST_MAG58</strain>
    </source>
</reference>
<gene>
    <name evidence="1" type="ORF">AVDCRST_MAG58-1545</name>
</gene>